<evidence type="ECO:0000313" key="2">
    <source>
        <dbReference type="EMBL" id="CAI2364528.1"/>
    </source>
</evidence>
<keyword evidence="3" id="KW-1185">Reference proteome</keyword>
<dbReference type="AlphaFoldDB" id="A0AAD1X649"/>
<name>A0AAD1X649_EUPCR</name>
<proteinExistence type="predicted"/>
<feature type="region of interest" description="Disordered" evidence="1">
    <location>
        <begin position="1"/>
        <end position="42"/>
    </location>
</feature>
<accession>A0AAD1X649</accession>
<protein>
    <submittedName>
        <fullName evidence="2">Uncharacterized protein</fullName>
    </submittedName>
</protein>
<comment type="caution">
    <text evidence="2">The sequence shown here is derived from an EMBL/GenBank/DDBJ whole genome shotgun (WGS) entry which is preliminary data.</text>
</comment>
<organism evidence="2 3">
    <name type="scientific">Euplotes crassus</name>
    <dbReference type="NCBI Taxonomy" id="5936"/>
    <lineage>
        <taxon>Eukaryota</taxon>
        <taxon>Sar</taxon>
        <taxon>Alveolata</taxon>
        <taxon>Ciliophora</taxon>
        <taxon>Intramacronucleata</taxon>
        <taxon>Spirotrichea</taxon>
        <taxon>Hypotrichia</taxon>
        <taxon>Euplotida</taxon>
        <taxon>Euplotidae</taxon>
        <taxon>Moneuplotes</taxon>
    </lineage>
</organism>
<dbReference type="Proteomes" id="UP001295684">
    <property type="component" value="Unassembled WGS sequence"/>
</dbReference>
<feature type="compositionally biased region" description="Low complexity" evidence="1">
    <location>
        <begin position="26"/>
        <end position="42"/>
    </location>
</feature>
<dbReference type="EMBL" id="CAMPGE010005683">
    <property type="protein sequence ID" value="CAI2364528.1"/>
    <property type="molecule type" value="Genomic_DNA"/>
</dbReference>
<sequence>MRSILKKPKESSFQKVSESCTSPKIPCSTSLRPASSSSPSKKSKWLVVLKVICCGHSGVRTENSTFTRRPKSRLK</sequence>
<reference evidence="2" key="1">
    <citation type="submission" date="2023-07" db="EMBL/GenBank/DDBJ databases">
        <authorList>
            <consortium name="AG Swart"/>
            <person name="Singh M."/>
            <person name="Singh A."/>
            <person name="Seah K."/>
            <person name="Emmerich C."/>
        </authorList>
    </citation>
    <scope>NUCLEOTIDE SEQUENCE</scope>
    <source>
        <strain evidence="2">DP1</strain>
    </source>
</reference>
<gene>
    <name evidence="2" type="ORF">ECRASSUSDP1_LOCUS5872</name>
</gene>
<evidence type="ECO:0000256" key="1">
    <source>
        <dbReference type="SAM" id="MobiDB-lite"/>
    </source>
</evidence>
<feature type="compositionally biased region" description="Polar residues" evidence="1">
    <location>
        <begin position="13"/>
        <end position="22"/>
    </location>
</feature>
<evidence type="ECO:0000313" key="3">
    <source>
        <dbReference type="Proteomes" id="UP001295684"/>
    </source>
</evidence>